<comment type="similarity">
    <text evidence="5">Belongs to the ScpA family.</text>
</comment>
<dbReference type="PANTHER" id="PTHR33969">
    <property type="entry name" value="SEGREGATION AND CONDENSATION PROTEIN A"/>
    <property type="match status" value="1"/>
</dbReference>
<dbReference type="EMBL" id="CABEHT010000001">
    <property type="protein sequence ID" value="VTS19162.1"/>
    <property type="molecule type" value="Genomic_DNA"/>
</dbReference>
<dbReference type="NCBIfam" id="NF000993">
    <property type="entry name" value="PRK00104.1-2"/>
    <property type="match status" value="1"/>
</dbReference>
<evidence type="ECO:0000256" key="1">
    <source>
        <dbReference type="ARBA" id="ARBA00022618"/>
    </source>
</evidence>
<accession>A0A4U9Y0B1</accession>
<proteinExistence type="inferred from homology"/>
<dbReference type="AlphaFoldDB" id="A0A4U9Y0B1"/>
<dbReference type="Gene3D" id="6.10.250.2410">
    <property type="match status" value="1"/>
</dbReference>
<dbReference type="GO" id="GO:0006260">
    <property type="term" value="P:DNA replication"/>
    <property type="evidence" value="ECO:0007669"/>
    <property type="project" value="UniProtKB-UniRule"/>
</dbReference>
<comment type="function">
    <text evidence="5">Participates in chromosomal partition during cell division. May act via the formation of a condensin-like complex containing Smc and ScpB that pull DNA away from mid-cell into both cell halves.</text>
</comment>
<keyword evidence="1 5" id="KW-0132">Cell division</keyword>
<evidence type="ECO:0000256" key="3">
    <source>
        <dbReference type="ARBA" id="ARBA00023306"/>
    </source>
</evidence>
<dbReference type="HAMAP" id="MF_01805">
    <property type="entry name" value="ScpA"/>
    <property type="match status" value="1"/>
</dbReference>
<evidence type="ECO:0000256" key="5">
    <source>
        <dbReference type="HAMAP-Rule" id="MF_01805"/>
    </source>
</evidence>
<reference evidence="6 7" key="1">
    <citation type="submission" date="2019-05" db="EMBL/GenBank/DDBJ databases">
        <authorList>
            <consortium name="Pathogen Informatics"/>
        </authorList>
    </citation>
    <scope>NUCLEOTIDE SEQUENCE [LARGE SCALE GENOMIC DNA]</scope>
    <source>
        <strain evidence="6 7">NCTC5386</strain>
    </source>
</reference>
<dbReference type="GO" id="GO:0007059">
    <property type="term" value="P:chromosome segregation"/>
    <property type="evidence" value="ECO:0007669"/>
    <property type="project" value="UniProtKB-UniRule"/>
</dbReference>
<comment type="subcellular location">
    <subcellularLocation>
        <location evidence="5">Cytoplasm</location>
    </subcellularLocation>
    <text evidence="5">Associated with two foci at the outer edges of the nucleoid region in young cells, and at four foci within both cell halves in older cells.</text>
</comment>
<evidence type="ECO:0000313" key="6">
    <source>
        <dbReference type="EMBL" id="VTS19162.1"/>
    </source>
</evidence>
<name>A0A4U9Y0B1_9STRE</name>
<dbReference type="Pfam" id="PF02616">
    <property type="entry name" value="SMC_ScpA"/>
    <property type="match status" value="1"/>
</dbReference>
<comment type="subunit">
    <text evidence="5">Component of a cohesin-like complex composed of ScpA, ScpB and the Smc homodimer, in which ScpA and ScpB bind to the head domain of Smc. The presence of the three proteins is required for the association of the complex with DNA.</text>
</comment>
<evidence type="ECO:0000256" key="4">
    <source>
        <dbReference type="ARBA" id="ARBA00044777"/>
    </source>
</evidence>
<gene>
    <name evidence="6" type="primary">scpA_5</name>
    <name evidence="5" type="synonym">scpA</name>
    <name evidence="6" type="ORF">NCTC5386_01686</name>
</gene>
<sequence>MDIKLKDFEGPLDLLLHLVSKYQVDIYEVPIVEVIEQYLSYIETLQAMKLELAGEYMLMASQLMLIKSRRLLPKIVEAEPEDDNPELALLSKIEEYSRFKELSQVLGEQHNHRALYYSKPKQELIFEDTVLREDKTITDLFLAFSKIMAVKQEEFKQNHTIIEREDFLIEDMMEHLESKLNQQRQLLLTDVFKECTSLNELITLFLATLELIKVQVAKVQQADNFADIILIKDVS</sequence>
<evidence type="ECO:0000256" key="2">
    <source>
        <dbReference type="ARBA" id="ARBA00022829"/>
    </source>
</evidence>
<keyword evidence="2 5" id="KW-0159">Chromosome partition</keyword>
<dbReference type="PANTHER" id="PTHR33969:SF2">
    <property type="entry name" value="SEGREGATION AND CONDENSATION PROTEIN A"/>
    <property type="match status" value="1"/>
</dbReference>
<dbReference type="GO" id="GO:0051301">
    <property type="term" value="P:cell division"/>
    <property type="evidence" value="ECO:0007669"/>
    <property type="project" value="UniProtKB-KW"/>
</dbReference>
<dbReference type="RefSeq" id="WP_077322436.1">
    <property type="nucleotide sequence ID" value="NZ_CABEHT010000001.1"/>
</dbReference>
<keyword evidence="3 5" id="KW-0131">Cell cycle</keyword>
<protein>
    <recommendedName>
        <fullName evidence="4 5">Segregation and condensation protein A</fullName>
    </recommendedName>
</protein>
<evidence type="ECO:0000313" key="7">
    <source>
        <dbReference type="Proteomes" id="UP000394068"/>
    </source>
</evidence>
<dbReference type="GO" id="GO:0005737">
    <property type="term" value="C:cytoplasm"/>
    <property type="evidence" value="ECO:0007669"/>
    <property type="project" value="UniProtKB-SubCell"/>
</dbReference>
<dbReference type="InterPro" id="IPR003768">
    <property type="entry name" value="ScpA"/>
</dbReference>
<organism evidence="6 7">
    <name type="scientific">Streptococcus pseudoporcinus</name>
    <dbReference type="NCBI Taxonomy" id="361101"/>
    <lineage>
        <taxon>Bacteria</taxon>
        <taxon>Bacillati</taxon>
        <taxon>Bacillota</taxon>
        <taxon>Bacilli</taxon>
        <taxon>Lactobacillales</taxon>
        <taxon>Streptococcaceae</taxon>
        <taxon>Streptococcus</taxon>
    </lineage>
</organism>
<keyword evidence="5" id="KW-0963">Cytoplasm</keyword>
<dbReference type="Proteomes" id="UP000394068">
    <property type="component" value="Unassembled WGS sequence"/>
</dbReference>